<dbReference type="NCBIfam" id="TIGR00369">
    <property type="entry name" value="unchar_dom_1"/>
    <property type="match status" value="1"/>
</dbReference>
<organism evidence="2 3">
    <name type="scientific">Alloalcanivorax marinus</name>
    <dbReference type="NCBI Taxonomy" id="1177169"/>
    <lineage>
        <taxon>Bacteria</taxon>
        <taxon>Pseudomonadati</taxon>
        <taxon>Pseudomonadota</taxon>
        <taxon>Gammaproteobacteria</taxon>
        <taxon>Oceanospirillales</taxon>
        <taxon>Alcanivoracaceae</taxon>
        <taxon>Alloalcanivorax</taxon>
    </lineage>
</organism>
<reference evidence="2" key="1">
    <citation type="submission" date="2021-10" db="EMBL/GenBank/DDBJ databases">
        <title>The diversity and Nitrogen Metabolism of Culturable Nitrate-Utilizing Bacteria Within the Oxygen Minimum Zone of the Changjiang (Yangtze River)Estuary.</title>
        <authorList>
            <person name="Zhang D."/>
            <person name="Zheng J."/>
            <person name="Liu S."/>
            <person name="He W."/>
        </authorList>
    </citation>
    <scope>NUCLEOTIDE SEQUENCE</scope>
    <source>
        <strain evidence="2">FXH-223</strain>
    </source>
</reference>
<evidence type="ECO:0000313" key="3">
    <source>
        <dbReference type="Proteomes" id="UP001108027"/>
    </source>
</evidence>
<dbReference type="Gene3D" id="3.10.129.10">
    <property type="entry name" value="Hotdog Thioesterase"/>
    <property type="match status" value="1"/>
</dbReference>
<evidence type="ECO:0000256" key="1">
    <source>
        <dbReference type="SAM" id="MobiDB-lite"/>
    </source>
</evidence>
<dbReference type="AlphaFoldDB" id="A0A9Q3UQI5"/>
<dbReference type="EMBL" id="JAJGNA010000019">
    <property type="protein sequence ID" value="MCC4309607.1"/>
    <property type="molecule type" value="Genomic_DNA"/>
</dbReference>
<dbReference type="InterPro" id="IPR029069">
    <property type="entry name" value="HotDog_dom_sf"/>
</dbReference>
<accession>A0A9Q3UQI5</accession>
<proteinExistence type="predicted"/>
<name>A0A9Q3UQI5_9GAMM</name>
<dbReference type="RefSeq" id="WP_228234407.1">
    <property type="nucleotide sequence ID" value="NZ_ARXL01000011.1"/>
</dbReference>
<protein>
    <submittedName>
        <fullName evidence="2">PaaI family thioesterase</fullName>
    </submittedName>
</protein>
<dbReference type="CDD" id="cd03443">
    <property type="entry name" value="PaaI_thioesterase"/>
    <property type="match status" value="1"/>
</dbReference>
<sequence>MSPDTDPSAPLPLDAANRKFNHGFPALLGFEFLEWREGRAVLGLQVTDRHLNLAGLIHGGVLATLLDVAGACAGTFCPYPDRVRKAITLSMTTTFTGQSGKGYIRAIGTKRAGGSRIFNSTVDVYDAQERLLIIGEGTFRLRSGSEDVRGQPMTTPSDRAPRSP</sequence>
<comment type="caution">
    <text evidence="2">The sequence shown here is derived from an EMBL/GenBank/DDBJ whole genome shotgun (WGS) entry which is preliminary data.</text>
</comment>
<feature type="region of interest" description="Disordered" evidence="1">
    <location>
        <begin position="143"/>
        <end position="164"/>
    </location>
</feature>
<keyword evidence="3" id="KW-1185">Reference proteome</keyword>
<dbReference type="Proteomes" id="UP001108027">
    <property type="component" value="Unassembled WGS sequence"/>
</dbReference>
<dbReference type="InterPro" id="IPR003736">
    <property type="entry name" value="PAAI_dom"/>
</dbReference>
<dbReference type="SUPFAM" id="SSF54637">
    <property type="entry name" value="Thioesterase/thiol ester dehydrase-isomerase"/>
    <property type="match status" value="1"/>
</dbReference>
<dbReference type="GO" id="GO:0016790">
    <property type="term" value="F:thiolester hydrolase activity"/>
    <property type="evidence" value="ECO:0007669"/>
    <property type="project" value="UniProtKB-ARBA"/>
</dbReference>
<evidence type="ECO:0000313" key="2">
    <source>
        <dbReference type="EMBL" id="MCC4309607.1"/>
    </source>
</evidence>
<gene>
    <name evidence="2" type="ORF">LL252_13610</name>
</gene>